<evidence type="ECO:0000256" key="2">
    <source>
        <dbReference type="SAM" id="MobiDB-lite"/>
    </source>
</evidence>
<comment type="caution">
    <text evidence="3">The sequence shown here is derived from an EMBL/GenBank/DDBJ whole genome shotgun (WGS) entry which is preliminary data.</text>
</comment>
<dbReference type="InterPro" id="IPR038076">
    <property type="entry name" value="MgtE_N_sf"/>
</dbReference>
<keyword evidence="4" id="KW-1185">Reference proteome</keyword>
<evidence type="ECO:0000313" key="3">
    <source>
        <dbReference type="EMBL" id="GLQ57334.1"/>
    </source>
</evidence>
<organism evidence="3 4">
    <name type="scientific">Devosia nitrariae</name>
    <dbReference type="NCBI Taxonomy" id="2071872"/>
    <lineage>
        <taxon>Bacteria</taxon>
        <taxon>Pseudomonadati</taxon>
        <taxon>Pseudomonadota</taxon>
        <taxon>Alphaproteobacteria</taxon>
        <taxon>Hyphomicrobiales</taxon>
        <taxon>Devosiaceae</taxon>
        <taxon>Devosia</taxon>
    </lineage>
</organism>
<reference evidence="4" key="1">
    <citation type="journal article" date="2019" name="Int. J. Syst. Evol. Microbiol.">
        <title>The Global Catalogue of Microorganisms (GCM) 10K type strain sequencing project: providing services to taxonomists for standard genome sequencing and annotation.</title>
        <authorList>
            <consortium name="The Broad Institute Genomics Platform"/>
            <consortium name="The Broad Institute Genome Sequencing Center for Infectious Disease"/>
            <person name="Wu L."/>
            <person name="Ma J."/>
        </authorList>
    </citation>
    <scope>NUCLEOTIDE SEQUENCE [LARGE SCALE GENOMIC DNA]</scope>
    <source>
        <strain evidence="4">NBRC 112416</strain>
    </source>
</reference>
<name>A0ABQ5WC10_9HYPH</name>
<feature type="region of interest" description="Disordered" evidence="2">
    <location>
        <begin position="76"/>
        <end position="98"/>
    </location>
</feature>
<dbReference type="Proteomes" id="UP001156691">
    <property type="component" value="Unassembled WGS sequence"/>
</dbReference>
<dbReference type="EMBL" id="BSNS01000024">
    <property type="protein sequence ID" value="GLQ57334.1"/>
    <property type="molecule type" value="Genomic_DNA"/>
</dbReference>
<evidence type="ECO:0000256" key="1">
    <source>
        <dbReference type="SAM" id="Coils"/>
    </source>
</evidence>
<evidence type="ECO:0000313" key="4">
    <source>
        <dbReference type="Proteomes" id="UP001156691"/>
    </source>
</evidence>
<evidence type="ECO:0008006" key="5">
    <source>
        <dbReference type="Google" id="ProtNLM"/>
    </source>
</evidence>
<gene>
    <name evidence="3" type="ORF">GCM10010862_45930</name>
</gene>
<sequence length="293" mass="30235">MPVVVCAAGALLALKTVGLVTHGGYVLTGVRPAIAAGAEAEGHGEVVLPSEPTLADRAPTLADGAPTFDPAALAESHGRVTEGGAGHTSEAGGAHGNDDAVAATACPSGAEGQSSCLPRGDAQAMQIGPDGMSQPLAATANGSPTEEALLERLAERRSELDAYAAELEMRASLMEAAEKRIEERAATMEALEAQISALVDARKAAEEELISGVVAMYQSMRPRDAAAIFNELDMAVLEQVARTMAPRKMAPILAEMTPTRAQELTVRLAAVHKEPSDEMSIDNLAALPQIVGQ</sequence>
<feature type="coiled-coil region" evidence="1">
    <location>
        <begin position="150"/>
        <end position="208"/>
    </location>
</feature>
<keyword evidence="1" id="KW-0175">Coiled coil</keyword>
<dbReference type="SUPFAM" id="SSF158791">
    <property type="entry name" value="MgtE N-terminal domain-like"/>
    <property type="match status" value="1"/>
</dbReference>
<dbReference type="Gene3D" id="1.25.60.10">
    <property type="entry name" value="MgtE N-terminal domain-like"/>
    <property type="match status" value="1"/>
</dbReference>
<proteinExistence type="predicted"/>
<accession>A0ABQ5WC10</accession>
<protein>
    <recommendedName>
        <fullName evidence="5">Magnesium transporter MgtE intracellular domain-containing protein</fullName>
    </recommendedName>
</protein>